<keyword evidence="1" id="KW-1133">Transmembrane helix</keyword>
<sequence length="143" mass="16449">MNAIKLSPNWLLQLVIILIVAMVALSSTLIFTVDQTVLALTIAVIVFMISIVNIINLRFLHCYKAGIYYSQGIGKKYINADEIVDIHFHSLKLLTVLVVTLEDQKVVRFYNWQFDAQAQQSIKCWYRKKKTRCNKLQQTPCNA</sequence>
<evidence type="ECO:0000313" key="3">
    <source>
        <dbReference type="Proteomes" id="UP000707245"/>
    </source>
</evidence>
<proteinExistence type="predicted"/>
<dbReference type="RefSeq" id="WP_192542816.1">
    <property type="nucleotide sequence ID" value="NZ_JBQELX010000060.1"/>
</dbReference>
<protein>
    <recommendedName>
        <fullName evidence="4">DUF304 domain-containing protein</fullName>
    </recommendedName>
</protein>
<keyword evidence="3" id="KW-1185">Reference proteome</keyword>
<gene>
    <name evidence="2" type="ORF">EI167_18520</name>
</gene>
<accession>A0ABR9FRD3</accession>
<keyword evidence="1" id="KW-0812">Transmembrane</keyword>
<feature type="transmembrane region" description="Helical" evidence="1">
    <location>
        <begin position="37"/>
        <end position="55"/>
    </location>
</feature>
<evidence type="ECO:0000313" key="2">
    <source>
        <dbReference type="EMBL" id="MBE0459396.1"/>
    </source>
</evidence>
<organism evidence="2 3">
    <name type="scientific">Pseudoalteromonas prydzensis</name>
    <dbReference type="NCBI Taxonomy" id="182141"/>
    <lineage>
        <taxon>Bacteria</taxon>
        <taxon>Pseudomonadati</taxon>
        <taxon>Pseudomonadota</taxon>
        <taxon>Gammaproteobacteria</taxon>
        <taxon>Alteromonadales</taxon>
        <taxon>Pseudoalteromonadaceae</taxon>
        <taxon>Pseudoalteromonas</taxon>
    </lineage>
</organism>
<dbReference type="Proteomes" id="UP000707245">
    <property type="component" value="Unassembled WGS sequence"/>
</dbReference>
<evidence type="ECO:0000256" key="1">
    <source>
        <dbReference type="SAM" id="Phobius"/>
    </source>
</evidence>
<comment type="caution">
    <text evidence="2">The sequence shown here is derived from an EMBL/GenBank/DDBJ whole genome shotgun (WGS) entry which is preliminary data.</text>
</comment>
<evidence type="ECO:0008006" key="4">
    <source>
        <dbReference type="Google" id="ProtNLM"/>
    </source>
</evidence>
<dbReference type="EMBL" id="RRZA01000077">
    <property type="protein sequence ID" value="MBE0459396.1"/>
    <property type="molecule type" value="Genomic_DNA"/>
</dbReference>
<feature type="transmembrane region" description="Helical" evidence="1">
    <location>
        <begin position="12"/>
        <end position="31"/>
    </location>
</feature>
<keyword evidence="1" id="KW-0472">Membrane</keyword>
<name>A0ABR9FRD3_9GAMM</name>
<reference evidence="2 3" key="1">
    <citation type="submission" date="2020-07" db="EMBL/GenBank/DDBJ databases">
        <title>Halophilic bacteria isolated from french cheeses.</title>
        <authorList>
            <person name="Kothe C.I."/>
            <person name="Farah-Kraiem B."/>
            <person name="Renault P."/>
            <person name="Dridi B."/>
        </authorList>
    </citation>
    <scope>NUCLEOTIDE SEQUENCE [LARGE SCALE GENOMIC DNA]</scope>
    <source>
        <strain evidence="2 3">FME14</strain>
    </source>
</reference>